<dbReference type="InterPro" id="IPR050879">
    <property type="entry name" value="Acyltransferase_3"/>
</dbReference>
<dbReference type="Proteomes" id="UP000199691">
    <property type="component" value="Unassembled WGS sequence"/>
</dbReference>
<feature type="transmembrane region" description="Helical" evidence="1">
    <location>
        <begin position="23"/>
        <end position="46"/>
    </location>
</feature>
<feature type="transmembrane region" description="Helical" evidence="1">
    <location>
        <begin position="120"/>
        <end position="141"/>
    </location>
</feature>
<dbReference type="GO" id="GO:0016747">
    <property type="term" value="F:acyltransferase activity, transferring groups other than amino-acyl groups"/>
    <property type="evidence" value="ECO:0007669"/>
    <property type="project" value="InterPro"/>
</dbReference>
<feature type="transmembrane region" description="Helical" evidence="1">
    <location>
        <begin position="242"/>
        <end position="263"/>
    </location>
</feature>
<dbReference type="GO" id="GO:0016787">
    <property type="term" value="F:hydrolase activity"/>
    <property type="evidence" value="ECO:0007669"/>
    <property type="project" value="UniProtKB-KW"/>
</dbReference>
<dbReference type="AlphaFoldDB" id="A0A1H0WU02"/>
<dbReference type="OrthoDB" id="9796461at2"/>
<keyword evidence="1" id="KW-0812">Transmembrane</keyword>
<feature type="transmembrane region" description="Helical" evidence="1">
    <location>
        <begin position="275"/>
        <end position="297"/>
    </location>
</feature>
<evidence type="ECO:0000259" key="2">
    <source>
        <dbReference type="Pfam" id="PF01757"/>
    </source>
</evidence>
<evidence type="ECO:0000313" key="3">
    <source>
        <dbReference type="EMBL" id="SDP94211.1"/>
    </source>
</evidence>
<dbReference type="STRING" id="641025.SAMN05421507_12353"/>
<name>A0A1H0WU02_9PSEU</name>
<gene>
    <name evidence="3" type="ORF">SAMN05421507_12353</name>
</gene>
<accession>A0A1H0WU02</accession>
<proteinExistence type="predicted"/>
<organism evidence="3 4">
    <name type="scientific">Lentzea jiangxiensis</name>
    <dbReference type="NCBI Taxonomy" id="641025"/>
    <lineage>
        <taxon>Bacteria</taxon>
        <taxon>Bacillati</taxon>
        <taxon>Actinomycetota</taxon>
        <taxon>Actinomycetes</taxon>
        <taxon>Pseudonocardiales</taxon>
        <taxon>Pseudonocardiaceae</taxon>
        <taxon>Lentzea</taxon>
    </lineage>
</organism>
<dbReference type="Pfam" id="PF01757">
    <property type="entry name" value="Acyl_transf_3"/>
    <property type="match status" value="1"/>
</dbReference>
<dbReference type="RefSeq" id="WP_090104145.1">
    <property type="nucleotide sequence ID" value="NZ_FNIX01000023.1"/>
</dbReference>
<dbReference type="InterPro" id="IPR002656">
    <property type="entry name" value="Acyl_transf_3_dom"/>
</dbReference>
<keyword evidence="3" id="KW-0012">Acyltransferase</keyword>
<keyword evidence="3" id="KW-0808">Transferase</keyword>
<feature type="transmembrane region" description="Helical" evidence="1">
    <location>
        <begin position="188"/>
        <end position="207"/>
    </location>
</feature>
<feature type="transmembrane region" description="Helical" evidence="1">
    <location>
        <begin position="148"/>
        <end position="168"/>
    </location>
</feature>
<dbReference type="GO" id="GO:0000271">
    <property type="term" value="P:polysaccharide biosynthetic process"/>
    <property type="evidence" value="ECO:0007669"/>
    <property type="project" value="TreeGrafter"/>
</dbReference>
<keyword evidence="1" id="KW-1133">Transmembrane helix</keyword>
<dbReference type="PANTHER" id="PTHR23028">
    <property type="entry name" value="ACETYLTRANSFERASE"/>
    <property type="match status" value="1"/>
</dbReference>
<reference evidence="4" key="1">
    <citation type="submission" date="2016-10" db="EMBL/GenBank/DDBJ databases">
        <authorList>
            <person name="Varghese N."/>
            <person name="Submissions S."/>
        </authorList>
    </citation>
    <scope>NUCLEOTIDE SEQUENCE [LARGE SCALE GENOMIC DNA]</scope>
    <source>
        <strain evidence="4">CGMCC 4.6609</strain>
    </source>
</reference>
<sequence length="365" mass="39776">MTALRFVAALCVLLEHMNLLPRFIPAIAALSFFFVLSGFVLMWSAHADETRSSFWRRRAWKILPNHVVTWVLMLALLLFAGLVAVPGADVGTIAANSPFNLLLLHVWAPIPELMYSINPVSWSLSSEVLFYLLFPLVIPLVRRIPARGLLPAAAGMVALTFAVPLVAMTLTGPPIAPGVVEMPLVQYWFTYFFPPCRLPEFVLGMILARMIKEGFTPRLGVAIPAVLIVAFYNAAFLLLPGLFVFVASTVIPVALLILGAASMDVRGARSFWRKPVMVFLGEITFALYLIHPTVMMVVEAVGGRDLRSAGGGALTDAVIILVCLLAATGLYLGVERPLMRRFGTIRRSADSEALAQETTDGRGAN</sequence>
<evidence type="ECO:0000313" key="4">
    <source>
        <dbReference type="Proteomes" id="UP000199691"/>
    </source>
</evidence>
<dbReference type="EMBL" id="FNIX01000023">
    <property type="protein sequence ID" value="SDP94211.1"/>
    <property type="molecule type" value="Genomic_DNA"/>
</dbReference>
<keyword evidence="1" id="KW-0472">Membrane</keyword>
<keyword evidence="4" id="KW-1185">Reference proteome</keyword>
<feature type="transmembrane region" description="Helical" evidence="1">
    <location>
        <begin position="219"/>
        <end position="236"/>
    </location>
</feature>
<dbReference type="PANTHER" id="PTHR23028:SF53">
    <property type="entry name" value="ACYL_TRANSF_3 DOMAIN-CONTAINING PROTEIN"/>
    <property type="match status" value="1"/>
</dbReference>
<dbReference type="GO" id="GO:0016020">
    <property type="term" value="C:membrane"/>
    <property type="evidence" value="ECO:0007669"/>
    <property type="project" value="TreeGrafter"/>
</dbReference>
<feature type="transmembrane region" description="Helical" evidence="1">
    <location>
        <begin position="317"/>
        <end position="334"/>
    </location>
</feature>
<evidence type="ECO:0000256" key="1">
    <source>
        <dbReference type="SAM" id="Phobius"/>
    </source>
</evidence>
<feature type="transmembrane region" description="Helical" evidence="1">
    <location>
        <begin position="67"/>
        <end position="88"/>
    </location>
</feature>
<keyword evidence="3" id="KW-0378">Hydrolase</keyword>
<protein>
    <submittedName>
        <fullName evidence="3">Peptidoglycan/LPS O-acetylase OafA/YrhL, contains acyltransferase and SGNH-hydrolase domains</fullName>
    </submittedName>
</protein>
<feature type="domain" description="Acyltransferase 3" evidence="2">
    <location>
        <begin position="3"/>
        <end position="325"/>
    </location>
</feature>